<dbReference type="InterPro" id="IPR033467">
    <property type="entry name" value="Tesmin/TSO1-like_CXC"/>
</dbReference>
<dbReference type="FunFam" id="2.170.270.10:FF:000001">
    <property type="entry name" value="Putative histone-lysine N-methyltransferase EZH2"/>
    <property type="match status" value="1"/>
</dbReference>
<dbReference type="Pfam" id="PF00856">
    <property type="entry name" value="SET"/>
    <property type="match status" value="1"/>
</dbReference>
<dbReference type="Pfam" id="PF25996">
    <property type="entry name" value="HTH_CLF_N"/>
    <property type="match status" value="1"/>
</dbReference>
<keyword evidence="2" id="KW-0808">Transferase</keyword>
<dbReference type="Pfam" id="PF18264">
    <property type="entry name" value="preSET_CXC"/>
    <property type="match status" value="1"/>
</dbReference>
<dbReference type="InterPro" id="IPR045318">
    <property type="entry name" value="EZH1/2-like"/>
</dbReference>
<dbReference type="Proteomes" id="UP001558713">
    <property type="component" value="Unassembled WGS sequence"/>
</dbReference>
<keyword evidence="1" id="KW-0489">Methyltransferase</keyword>
<dbReference type="SMART" id="SM01114">
    <property type="entry name" value="CXC"/>
    <property type="match status" value="1"/>
</dbReference>
<feature type="domain" description="CXC" evidence="7">
    <location>
        <begin position="367"/>
        <end position="471"/>
    </location>
</feature>
<dbReference type="GO" id="GO:0032259">
    <property type="term" value="P:methylation"/>
    <property type="evidence" value="ECO:0007669"/>
    <property type="project" value="UniProtKB-KW"/>
</dbReference>
<accession>A0ABD1B2N9</accession>
<dbReference type="EMBL" id="JBANAX010000348">
    <property type="protein sequence ID" value="KAL1213223.1"/>
    <property type="molecule type" value="Genomic_DNA"/>
</dbReference>
<reference evidence="8 9" key="1">
    <citation type="submission" date="2024-04" db="EMBL/GenBank/DDBJ databases">
        <title>Genome assembly C_amara_ONT_v2.</title>
        <authorList>
            <person name="Yant L."/>
            <person name="Moore C."/>
            <person name="Slenker M."/>
        </authorList>
    </citation>
    <scope>NUCLEOTIDE SEQUENCE [LARGE SCALE GENOMIC DNA]</scope>
    <source>
        <tissue evidence="8">Leaf</tissue>
    </source>
</reference>
<proteinExistence type="predicted"/>
<feature type="region of interest" description="Disordered" evidence="5">
    <location>
        <begin position="1"/>
        <end position="21"/>
    </location>
</feature>
<protein>
    <submittedName>
        <fullName evidence="8">Histone-lysine N-methyltransferase MEDEA</fullName>
    </submittedName>
</protein>
<dbReference type="InterPro" id="IPR041355">
    <property type="entry name" value="Pre-SET_CXC"/>
</dbReference>
<dbReference type="PANTHER" id="PTHR45747:SF7">
    <property type="entry name" value="HISTONE-LYSINE N-METHYLTRANSFERASE MEDEA"/>
    <property type="match status" value="1"/>
</dbReference>
<comment type="caution">
    <text evidence="8">The sequence shown here is derived from an EMBL/GenBank/DDBJ whole genome shotgun (WGS) entry which is preliminary data.</text>
</comment>
<sequence>MEKENFEDGEDLPSKMNQGKEQIEKERFLDINQNNGKDNALLSRMQRPLRHFSGFSDDQNEEVHILDKDGTLPTVELPFVEQLPRSITCVFTDRNMLMDKGASVNGKRQQLHRVSSEENEKFEEETKEENFEFSKDTDRFIWMIGQEYDLDDLVVQSTLTKFLKLDISYVLERYTKLKLKKEENAGESFDLGSKSIISTFQDLVDRHFCRRCLIFDCHMHEKSQPESKHIENKSNLSENEDDRRQCSERCYLKVREADYVEDNDNSLPNKKQKNVISEDTIWTPVEKDLYLKGVEIFGRNSCLITQNILSGLKSCLEVYDYMHEQDHCTVLLDHDKTTETDNQVKKKVSRKSTKLLYNTAKLRKYSRYPPALRKQAIGQARFHRQYTPCTCDSICGDQCICLTNGNCCEKYCGCPKKCNNRFEGCNCAKSECRNRQCPCFAANRECDPDLCRSCKPSYGDGSLGHETSSEQRQCNNMNILLKKHKRILIAKSDVHGWGAFTRDSLTKNEFLGEYTGELITEEEENERWKEDYNKHGTSYFFDLNDQLEIDARRKGNKFRFLNHSKEPNCFAKVMIVRGDHRIGIFAGKDIKEGEELFLDYGYGPEQAAWSRGRVSEMSTHIGPSS</sequence>
<evidence type="ECO:0000259" key="6">
    <source>
        <dbReference type="PROSITE" id="PS50280"/>
    </source>
</evidence>
<evidence type="ECO:0000313" key="9">
    <source>
        <dbReference type="Proteomes" id="UP001558713"/>
    </source>
</evidence>
<gene>
    <name evidence="8" type="ORF">V5N11_015685</name>
</gene>
<dbReference type="AlphaFoldDB" id="A0ABD1B2N9"/>
<evidence type="ECO:0000256" key="2">
    <source>
        <dbReference type="ARBA" id="ARBA00022679"/>
    </source>
</evidence>
<dbReference type="GO" id="GO:0005634">
    <property type="term" value="C:nucleus"/>
    <property type="evidence" value="ECO:0007669"/>
    <property type="project" value="UniProtKB-ARBA"/>
</dbReference>
<dbReference type="InterPro" id="IPR046341">
    <property type="entry name" value="SET_dom_sf"/>
</dbReference>
<dbReference type="PROSITE" id="PS51633">
    <property type="entry name" value="CXC"/>
    <property type="match status" value="1"/>
</dbReference>
<dbReference type="GO" id="GO:0140951">
    <property type="term" value="F:histone H3K27 trimethyltransferase activity"/>
    <property type="evidence" value="ECO:0007669"/>
    <property type="project" value="UniProtKB-EC"/>
</dbReference>
<feature type="domain" description="SET" evidence="6">
    <location>
        <begin position="485"/>
        <end position="601"/>
    </location>
</feature>
<dbReference type="InterPro" id="IPR058609">
    <property type="entry name" value="HTH_CLF-like"/>
</dbReference>
<dbReference type="InterPro" id="IPR001214">
    <property type="entry name" value="SET_dom"/>
</dbReference>
<dbReference type="CDD" id="cd10519">
    <property type="entry name" value="SET_EZH"/>
    <property type="match status" value="1"/>
</dbReference>
<keyword evidence="9" id="KW-1185">Reference proteome</keyword>
<organism evidence="8 9">
    <name type="scientific">Cardamine amara subsp. amara</name>
    <dbReference type="NCBI Taxonomy" id="228776"/>
    <lineage>
        <taxon>Eukaryota</taxon>
        <taxon>Viridiplantae</taxon>
        <taxon>Streptophyta</taxon>
        <taxon>Embryophyta</taxon>
        <taxon>Tracheophyta</taxon>
        <taxon>Spermatophyta</taxon>
        <taxon>Magnoliopsida</taxon>
        <taxon>eudicotyledons</taxon>
        <taxon>Gunneridae</taxon>
        <taxon>Pentapetalae</taxon>
        <taxon>rosids</taxon>
        <taxon>malvids</taxon>
        <taxon>Brassicales</taxon>
        <taxon>Brassicaceae</taxon>
        <taxon>Cardamineae</taxon>
        <taxon>Cardamine</taxon>
    </lineage>
</organism>
<evidence type="ECO:0000259" key="7">
    <source>
        <dbReference type="PROSITE" id="PS51633"/>
    </source>
</evidence>
<dbReference type="SUPFAM" id="SSF82199">
    <property type="entry name" value="SET domain"/>
    <property type="match status" value="1"/>
</dbReference>
<dbReference type="GO" id="GO:0050793">
    <property type="term" value="P:regulation of developmental process"/>
    <property type="evidence" value="ECO:0007669"/>
    <property type="project" value="UniProtKB-ARBA"/>
</dbReference>
<keyword evidence="3" id="KW-0949">S-adenosyl-L-methionine</keyword>
<comment type="catalytic activity">
    <reaction evidence="4">
        <text>L-lysyl(27)-[histone H3] + 3 S-adenosyl-L-methionine = N(6),N(6),N(6)-trimethyl-L-lysyl(27)-[histone H3] + 3 S-adenosyl-L-homocysteine + 3 H(+)</text>
        <dbReference type="Rhea" id="RHEA:60292"/>
        <dbReference type="Rhea" id="RHEA-COMP:15535"/>
        <dbReference type="Rhea" id="RHEA-COMP:15548"/>
        <dbReference type="ChEBI" id="CHEBI:15378"/>
        <dbReference type="ChEBI" id="CHEBI:29969"/>
        <dbReference type="ChEBI" id="CHEBI:57856"/>
        <dbReference type="ChEBI" id="CHEBI:59789"/>
        <dbReference type="ChEBI" id="CHEBI:61961"/>
        <dbReference type="EC" id="2.1.1.356"/>
    </reaction>
</comment>
<evidence type="ECO:0000313" key="8">
    <source>
        <dbReference type="EMBL" id="KAL1213223.1"/>
    </source>
</evidence>
<evidence type="ECO:0000256" key="4">
    <source>
        <dbReference type="ARBA" id="ARBA00048568"/>
    </source>
</evidence>
<name>A0ABD1B2N9_CARAN</name>
<evidence type="ECO:0000256" key="1">
    <source>
        <dbReference type="ARBA" id="ARBA00022603"/>
    </source>
</evidence>
<dbReference type="InterPro" id="IPR026489">
    <property type="entry name" value="CXC_dom"/>
</dbReference>
<evidence type="ECO:0000256" key="3">
    <source>
        <dbReference type="ARBA" id="ARBA00022691"/>
    </source>
</evidence>
<evidence type="ECO:0000256" key="5">
    <source>
        <dbReference type="SAM" id="MobiDB-lite"/>
    </source>
</evidence>
<dbReference type="PROSITE" id="PS50280">
    <property type="entry name" value="SET"/>
    <property type="match status" value="1"/>
</dbReference>
<dbReference type="PANTHER" id="PTHR45747">
    <property type="entry name" value="HISTONE-LYSINE N-METHYLTRANSFERASE E(Z)"/>
    <property type="match status" value="1"/>
</dbReference>
<dbReference type="Gene3D" id="2.170.270.10">
    <property type="entry name" value="SET domain"/>
    <property type="match status" value="1"/>
</dbReference>
<dbReference type="SMART" id="SM00317">
    <property type="entry name" value="SET"/>
    <property type="match status" value="1"/>
</dbReference>